<reference evidence="3" key="2">
    <citation type="submission" date="2016-05" db="EMBL/GenBank/DDBJ databases">
        <authorList>
            <person name="Naeem Raeece"/>
        </authorList>
    </citation>
    <scope>NUCLEOTIDE SEQUENCE [LARGE SCALE GENOMIC DNA]</scope>
</reference>
<dbReference type="AlphaFoldDB" id="A0A1A8WYQ7"/>
<evidence type="ECO:0000313" key="1">
    <source>
        <dbReference type="EMBL" id="SBS98108.1"/>
    </source>
</evidence>
<protein>
    <submittedName>
        <fullName evidence="1">Uncharacterized protein</fullName>
    </submittedName>
</protein>
<dbReference type="Proteomes" id="UP000078597">
    <property type="component" value="Unassembled WGS sequence"/>
</dbReference>
<gene>
    <name evidence="2" type="primary">PmUG01_12033400</name>
    <name evidence="1" type="ORF">PMALA_062290</name>
    <name evidence="2" type="ORF">PMUG01_12033400</name>
</gene>
<organism evidence="1 3">
    <name type="scientific">Plasmodium malariae</name>
    <dbReference type="NCBI Taxonomy" id="5858"/>
    <lineage>
        <taxon>Eukaryota</taxon>
        <taxon>Sar</taxon>
        <taxon>Alveolata</taxon>
        <taxon>Apicomplexa</taxon>
        <taxon>Aconoidasida</taxon>
        <taxon>Haemosporida</taxon>
        <taxon>Plasmodiidae</taxon>
        <taxon>Plasmodium</taxon>
        <taxon>Plasmodium (Plasmodium)</taxon>
    </lineage>
</organism>
<proteinExistence type="predicted"/>
<name>A0A1A8WYQ7_PLAMA</name>
<sequence>MRTNKDENIEPNAMDNYENNAKTSFFDDAISIESKKEVDYELLRSTKNVDTKNDIKICNINVNNEMESAMFIHLKKRKTTSVNDKYYSLKFPKFIDVCTDIKRGGEREMNIRDTKYDTKGKDGDQIDDAIDYKNDHTIDRSGSMISSRGTRHSIEVTHSNKKTSSIVTWSFEEDLCNKIQIKKNSKKIYKKKEQEYSFKGECKNKCITSEDEMCANKLQKEEDLKNSILSKWNTMLSDRIKNNPEQDNMSDCLTDECMSDFSNMEEFYKKYEIDYNSDDDIMSVSSNESNEHIKNVCRNLHCLETNSFIVQYDDGKSIFFVNEKPFILEEDSEINYLVESTDDTVMPIHCKLEKKFFIKSIAKEEHISPSDLKLKKDDIYYSLNDAKLDKLKT</sequence>
<dbReference type="EMBL" id="FLQW01005014">
    <property type="protein sequence ID" value="SBS98108.1"/>
    <property type="molecule type" value="Genomic_DNA"/>
</dbReference>
<dbReference type="RefSeq" id="XP_028863016.1">
    <property type="nucleotide sequence ID" value="XM_029006537.1"/>
</dbReference>
<dbReference type="VEuPathDB" id="PlasmoDB:PmUG01_12033400"/>
<evidence type="ECO:0000313" key="2">
    <source>
        <dbReference type="EMBL" id="SCO93738.1"/>
    </source>
</evidence>
<dbReference type="Proteomes" id="UP000219813">
    <property type="component" value="Chromosome 12"/>
</dbReference>
<evidence type="ECO:0000313" key="3">
    <source>
        <dbReference type="Proteomes" id="UP000078597"/>
    </source>
</evidence>
<dbReference type="GeneID" id="39870324"/>
<dbReference type="KEGG" id="pmal:PMUG01_12033400"/>
<dbReference type="OMA" id="MPIHCIL"/>
<dbReference type="OrthoDB" id="385061at2759"/>
<accession>A0A1A8WYQ7</accession>
<dbReference type="EMBL" id="LT594633">
    <property type="protein sequence ID" value="SCO93738.1"/>
    <property type="molecule type" value="Genomic_DNA"/>
</dbReference>
<evidence type="ECO:0000313" key="4">
    <source>
        <dbReference type="Proteomes" id="UP000219813"/>
    </source>
</evidence>
<reference evidence="1" key="1">
    <citation type="submission" date="2016-05" db="EMBL/GenBank/DDBJ databases">
        <authorList>
            <person name="Lavstsen T."/>
            <person name="Jespersen J.S."/>
        </authorList>
    </citation>
    <scope>NUCLEOTIDE SEQUENCE [LARGE SCALE GENOMIC DNA]</scope>
</reference>
<reference evidence="2 4" key="3">
    <citation type="submission" date="2016-06" db="EMBL/GenBank/DDBJ databases">
        <authorList>
            <consortium name="Pathogen Informatics"/>
        </authorList>
    </citation>
    <scope>NUCLEOTIDE SEQUENCE [LARGE SCALE GENOMIC DNA]</scope>
</reference>
<keyword evidence="4" id="KW-1185">Reference proteome</keyword>